<gene>
    <name evidence="7" type="ORF">Tco_1004746</name>
</gene>
<keyword evidence="8" id="KW-1185">Reference proteome</keyword>
<dbReference type="PROSITE" id="PS50158">
    <property type="entry name" value="ZF_CCHC"/>
    <property type="match status" value="1"/>
</dbReference>
<dbReference type="Pfam" id="PF22936">
    <property type="entry name" value="Pol_BBD"/>
    <property type="match status" value="1"/>
</dbReference>
<dbReference type="InterPro" id="IPR001878">
    <property type="entry name" value="Znf_CCHC"/>
</dbReference>
<dbReference type="PROSITE" id="PS50994">
    <property type="entry name" value="INTEGRASE"/>
    <property type="match status" value="1"/>
</dbReference>
<name>A0ABQ5FDG0_9ASTR</name>
<feature type="coiled-coil region" evidence="3">
    <location>
        <begin position="748"/>
        <end position="775"/>
    </location>
</feature>
<sequence length="1637" mass="183730">MVIHNALPRKEYERIFMCNTAKEIWKTLLITHQGNNQVKDIKINLLVQQYEQFVISEDKSIYSAFARFNTIITSLKALDEGYSSKNYVRKFLRALHPKWRAKVTAIEESKDLKSLSLDELIGNLKVHEMIIKKYSEIDKAKVERKSLALKANKESSDKECSTFGSEDEEYAMAVRDFKKFFKRRGRFVRQPWNDKKTFQRSRDDKNGKSDRKCFRCGDPNHLIGECPKPPKDKNQRAFVGGSWSDSGEEDDEKVKNETCLVAQASSEVCSESSYFSDEKSSINDLILDSEYDKLGKMSLKIITKTKRLKATRNSLEKELSILKEKVSTLEKNKGVDLECVKCHMLKVENEKLKEEALKLTKFEKSTHCLNEMLNNQKPSGEKLGLGFNSFEASSSGTKEIKFVKAQKKAFSDGGPINMGAPLDAKTLFDAIQTRFGGNDAIRKTQKTLLKQMYENFNALSTELLDSIFNRLQKIVSQLAILDENISQEDLNLKFLKSLPSEWNTHVVVWRNKSDLDTMSIDDLYNNFKIVEQEVKRTVTSNSNSNSSSQNMAFVSSPNNTNEVNTANVQVSTANSLVSTADTSDSTANLSDATVYAFLANQSNGSQLVHEDLEQIHQDDLEEMDLKWQLALMSMRARRGHRNQDNRNRNQDSLRRAVNVEETSSKAMVAIDGAGFDWSFMADEEVPTNMALIAFLDSEFNKFEFNLATYKRGLASIEEQLVFYKKNKIMFCDQIAVLKRDTSFKDSEINSLKSEIEKLKKKKESNQIKIDKFENAPKSLDKLIGSQISDNNRKGVGFVSYNVVPPLPTGFFAPPTIDLSNSSLEEFQQPEFEGYGSKASKSDCKDTSNEVKKTPNALLGKKLVSIKEKQTVFPTKIESVKQQEKPGRKPVKLTAITIKGKEWPTPAVVNAIRENQVNAVKASACWGHSQKEDQGYVDSGCSRHMTGNMSYLSDFKEFDGGYVTFGGGSRGGRITGKGTYKIGKATQSLFLMHKKYCLVVTDDYSRYTWVLFLASKDETSGILKNFITKIENLVDKKVKIIRCDNRTEFKNRVMNEFCEKKGIKREFSVARTPQQNGVAEKRNRTLIEAARTMLADSKLPTIFWAEAVNTAWYVQNRAIIVKAHNKNPYELFRGRTPTLSFMRPFGCHVTILNTLDHLGKFDGKSIDGFFVGYSLTSDGPKWLFDIDSIIKSMNYVPVVTGTNSNDFAGLEESNGAGHTSKETKFSQDYIVMPLWKDGLMFDSSSKNSSDDEPQPSSNGEKKDDEGVSKASGFSDQEKHKSSTLNINTAGPSINTASANFKTGRSATLKATHADLFGDETEIDMSNLTTTYQTRGMAKNTNEHGFISTVYEGKTHEDLHTYLFACFLSQEEPKRIAKALCDPSWVEAMQEELLSMIGSLMFLTSSRPNIMFAICACSRFQVTPKVSHSHDVKRIFSNYAGASLDRKSTTGGCQFLGCRLISWQCKKQTVVATFSTKIEYVAAASYCRQNGDMEITSTIDRKVKIVSEASIRRHLKLEDSDGISDLTTTEIFEKLSLMGNMKRASKVYTGVDTSLFQTMLVQGQILQGEGSTIPVESHHIPTVAPSTSQPHHSPTLRDFIRQETKVPQPSSPTQTHVADKAASTGVDDRHGGVATTVSG</sequence>
<dbReference type="InterPro" id="IPR012337">
    <property type="entry name" value="RNaseH-like_sf"/>
</dbReference>
<dbReference type="PANTHER" id="PTHR42648">
    <property type="entry name" value="TRANSPOSASE, PUTATIVE-RELATED"/>
    <property type="match status" value="1"/>
</dbReference>
<dbReference type="InterPro" id="IPR039537">
    <property type="entry name" value="Retrotran_Ty1/copia-like"/>
</dbReference>
<comment type="caution">
    <text evidence="7">The sequence shown here is derived from an EMBL/GenBank/DDBJ whole genome shotgun (WGS) entry which is preliminary data.</text>
</comment>
<dbReference type="SUPFAM" id="SSF57756">
    <property type="entry name" value="Retrovirus zinc finger-like domains"/>
    <property type="match status" value="1"/>
</dbReference>
<feature type="region of interest" description="Disordered" evidence="4">
    <location>
        <begin position="540"/>
        <end position="561"/>
    </location>
</feature>
<feature type="region of interest" description="Disordered" evidence="4">
    <location>
        <begin position="831"/>
        <end position="850"/>
    </location>
</feature>
<keyword evidence="1" id="KW-0645">Protease</keyword>
<keyword evidence="1" id="KW-0378">Hydrolase</keyword>
<feature type="compositionally biased region" description="Polar residues" evidence="4">
    <location>
        <begin position="1603"/>
        <end position="1614"/>
    </location>
</feature>
<evidence type="ECO:0000259" key="6">
    <source>
        <dbReference type="PROSITE" id="PS50994"/>
    </source>
</evidence>
<dbReference type="SUPFAM" id="SSF53098">
    <property type="entry name" value="Ribonuclease H-like"/>
    <property type="match status" value="1"/>
</dbReference>
<dbReference type="Pfam" id="PF00665">
    <property type="entry name" value="rve"/>
    <property type="match status" value="1"/>
</dbReference>
<dbReference type="Pfam" id="PF14223">
    <property type="entry name" value="Retrotran_gag_2"/>
    <property type="match status" value="2"/>
</dbReference>
<organism evidence="7 8">
    <name type="scientific">Tanacetum coccineum</name>
    <dbReference type="NCBI Taxonomy" id="301880"/>
    <lineage>
        <taxon>Eukaryota</taxon>
        <taxon>Viridiplantae</taxon>
        <taxon>Streptophyta</taxon>
        <taxon>Embryophyta</taxon>
        <taxon>Tracheophyta</taxon>
        <taxon>Spermatophyta</taxon>
        <taxon>Magnoliopsida</taxon>
        <taxon>eudicotyledons</taxon>
        <taxon>Gunneridae</taxon>
        <taxon>Pentapetalae</taxon>
        <taxon>asterids</taxon>
        <taxon>campanulids</taxon>
        <taxon>Asterales</taxon>
        <taxon>Asteraceae</taxon>
        <taxon>Asteroideae</taxon>
        <taxon>Anthemideae</taxon>
        <taxon>Anthemidinae</taxon>
        <taxon>Tanacetum</taxon>
    </lineage>
</organism>
<protein>
    <submittedName>
        <fullName evidence="7">Zf-CCHC domain-containing protein</fullName>
    </submittedName>
</protein>
<feature type="region of interest" description="Disordered" evidence="4">
    <location>
        <begin position="1241"/>
        <end position="1291"/>
    </location>
</feature>
<keyword evidence="2" id="KW-0479">Metal-binding</keyword>
<dbReference type="EMBL" id="BQNB010017267">
    <property type="protein sequence ID" value="GJT61213.1"/>
    <property type="molecule type" value="Genomic_DNA"/>
</dbReference>
<evidence type="ECO:0000313" key="7">
    <source>
        <dbReference type="EMBL" id="GJT61213.1"/>
    </source>
</evidence>
<keyword evidence="2" id="KW-0862">Zinc</keyword>
<dbReference type="InterPro" id="IPR054722">
    <property type="entry name" value="PolX-like_BBD"/>
</dbReference>
<feature type="domain" description="CCHC-type" evidence="5">
    <location>
        <begin position="211"/>
        <end position="228"/>
    </location>
</feature>
<dbReference type="InterPro" id="IPR036875">
    <property type="entry name" value="Znf_CCHC_sf"/>
</dbReference>
<keyword evidence="2" id="KW-0863">Zinc-finger</keyword>
<proteinExistence type="predicted"/>
<feature type="compositionally biased region" description="Basic and acidic residues" evidence="4">
    <location>
        <begin position="839"/>
        <end position="850"/>
    </location>
</feature>
<feature type="region of interest" description="Disordered" evidence="4">
    <location>
        <begin position="1603"/>
        <end position="1637"/>
    </location>
</feature>
<feature type="compositionally biased region" description="Polar residues" evidence="4">
    <location>
        <begin position="549"/>
        <end position="561"/>
    </location>
</feature>
<evidence type="ECO:0000259" key="5">
    <source>
        <dbReference type="PROSITE" id="PS50158"/>
    </source>
</evidence>
<dbReference type="InterPro" id="IPR001584">
    <property type="entry name" value="Integrase_cat-core"/>
</dbReference>
<dbReference type="Gene3D" id="3.30.420.10">
    <property type="entry name" value="Ribonuclease H-like superfamily/Ribonuclease H"/>
    <property type="match status" value="1"/>
</dbReference>
<evidence type="ECO:0000256" key="3">
    <source>
        <dbReference type="SAM" id="Coils"/>
    </source>
</evidence>
<reference evidence="7" key="1">
    <citation type="journal article" date="2022" name="Int. J. Mol. Sci.">
        <title>Draft Genome of Tanacetum Coccineum: Genomic Comparison of Closely Related Tanacetum-Family Plants.</title>
        <authorList>
            <person name="Yamashiro T."/>
            <person name="Shiraishi A."/>
            <person name="Nakayama K."/>
            <person name="Satake H."/>
        </authorList>
    </citation>
    <scope>NUCLEOTIDE SEQUENCE</scope>
</reference>
<accession>A0ABQ5FDG0</accession>
<dbReference type="Proteomes" id="UP001151760">
    <property type="component" value="Unassembled WGS sequence"/>
</dbReference>
<feature type="compositionally biased region" description="Polar residues" evidence="4">
    <location>
        <begin position="1281"/>
        <end position="1291"/>
    </location>
</feature>
<keyword evidence="3" id="KW-0175">Coiled coil</keyword>
<feature type="domain" description="Integrase catalytic" evidence="6">
    <location>
        <begin position="969"/>
        <end position="1135"/>
    </location>
</feature>
<evidence type="ECO:0000313" key="8">
    <source>
        <dbReference type="Proteomes" id="UP001151760"/>
    </source>
</evidence>
<evidence type="ECO:0000256" key="1">
    <source>
        <dbReference type="ARBA" id="ARBA00022670"/>
    </source>
</evidence>
<evidence type="ECO:0000256" key="4">
    <source>
        <dbReference type="SAM" id="MobiDB-lite"/>
    </source>
</evidence>
<evidence type="ECO:0000256" key="2">
    <source>
        <dbReference type="PROSITE-ProRule" id="PRU00047"/>
    </source>
</evidence>
<feature type="coiled-coil region" evidence="3">
    <location>
        <begin position="305"/>
        <end position="332"/>
    </location>
</feature>
<dbReference type="InterPro" id="IPR036397">
    <property type="entry name" value="RNaseH_sf"/>
</dbReference>
<dbReference type="PANTHER" id="PTHR42648:SF32">
    <property type="entry name" value="RIBONUCLEASE H-LIKE DOMAIN, GAG-PRE-INTEGRASE DOMAIN PROTEIN-RELATED"/>
    <property type="match status" value="1"/>
</dbReference>
<reference evidence="7" key="2">
    <citation type="submission" date="2022-01" db="EMBL/GenBank/DDBJ databases">
        <authorList>
            <person name="Yamashiro T."/>
            <person name="Shiraishi A."/>
            <person name="Satake H."/>
            <person name="Nakayama K."/>
        </authorList>
    </citation>
    <scope>NUCLEOTIDE SEQUENCE</scope>
</reference>